<keyword evidence="3" id="KW-1185">Reference proteome</keyword>
<feature type="compositionally biased region" description="Pro residues" evidence="1">
    <location>
        <begin position="241"/>
        <end position="252"/>
    </location>
</feature>
<feature type="compositionally biased region" description="Low complexity" evidence="1">
    <location>
        <begin position="230"/>
        <end position="240"/>
    </location>
</feature>
<accession>A0A0C9X7V4</accession>
<evidence type="ECO:0000256" key="1">
    <source>
        <dbReference type="SAM" id="MobiDB-lite"/>
    </source>
</evidence>
<feature type="region of interest" description="Disordered" evidence="1">
    <location>
        <begin position="1"/>
        <end position="49"/>
    </location>
</feature>
<feature type="compositionally biased region" description="Pro residues" evidence="1">
    <location>
        <begin position="260"/>
        <end position="280"/>
    </location>
</feature>
<dbReference type="AlphaFoldDB" id="A0A0C9X7V4"/>
<feature type="region of interest" description="Disordered" evidence="1">
    <location>
        <begin position="224"/>
        <end position="280"/>
    </location>
</feature>
<evidence type="ECO:0000313" key="3">
    <source>
        <dbReference type="Proteomes" id="UP000054477"/>
    </source>
</evidence>
<proteinExistence type="predicted"/>
<organism evidence="2 3">
    <name type="scientific">Laccaria amethystina LaAM-08-1</name>
    <dbReference type="NCBI Taxonomy" id="1095629"/>
    <lineage>
        <taxon>Eukaryota</taxon>
        <taxon>Fungi</taxon>
        <taxon>Dikarya</taxon>
        <taxon>Basidiomycota</taxon>
        <taxon>Agaricomycotina</taxon>
        <taxon>Agaricomycetes</taxon>
        <taxon>Agaricomycetidae</taxon>
        <taxon>Agaricales</taxon>
        <taxon>Agaricineae</taxon>
        <taxon>Hydnangiaceae</taxon>
        <taxon>Laccaria</taxon>
    </lineage>
</organism>
<dbReference type="OrthoDB" id="3049946at2759"/>
<dbReference type="HOGENOM" id="CLU_694576_0_0_1"/>
<feature type="compositionally biased region" description="Pro residues" evidence="1">
    <location>
        <begin position="20"/>
        <end position="38"/>
    </location>
</feature>
<evidence type="ECO:0000313" key="2">
    <source>
        <dbReference type="EMBL" id="KIJ92432.1"/>
    </source>
</evidence>
<dbReference type="PRINTS" id="PR01217">
    <property type="entry name" value="PRICHEXTENSN"/>
</dbReference>
<feature type="compositionally biased region" description="Polar residues" evidence="1">
    <location>
        <begin position="1"/>
        <end position="10"/>
    </location>
</feature>
<protein>
    <submittedName>
        <fullName evidence="2">Uncharacterized protein</fullName>
    </submittedName>
</protein>
<dbReference type="EMBL" id="KN838910">
    <property type="protein sequence ID" value="KIJ92432.1"/>
    <property type="molecule type" value="Genomic_DNA"/>
</dbReference>
<sequence>MTTISTTPSINPLVLTPQPIVTPTPPSPVAQTPRPTPSLPSSSNPFQANEVIDARPNPRYATHLRPVFTEVIAEQQEKARQRDRLEAERKANAQKVKQNITLYSWTSDNTPPKVRVTQAFTWPFLSLSLALLSTIGLQDAGERGELCFYDEVDALDWVEVDVGHVVEVQEGQRILLKNRNIQCCEDLHKFLEAHSRYTTPHLYSNLSQERASVREMFKQPSLFTTPTRNPVLSSSTISTPTPIPSMPTPIPSTPTSLPSTPTPTPSTPTPVPSTPTPTPSTPTLFPHPECLGGSNNPINLDITPDGKHWPGDFYVVDIGRCIRAVNGRTHLSRQRGRHQEDMFKSFFPGVWYVASTFSDQKKIWARAHHDLQEEFINFGQRKEGLWSAFCRRVRHTM</sequence>
<dbReference type="Proteomes" id="UP000054477">
    <property type="component" value="Unassembled WGS sequence"/>
</dbReference>
<reference evidence="3" key="2">
    <citation type="submission" date="2015-01" db="EMBL/GenBank/DDBJ databases">
        <title>Evolutionary Origins and Diversification of the Mycorrhizal Mutualists.</title>
        <authorList>
            <consortium name="DOE Joint Genome Institute"/>
            <consortium name="Mycorrhizal Genomics Consortium"/>
            <person name="Kohler A."/>
            <person name="Kuo A."/>
            <person name="Nagy L.G."/>
            <person name="Floudas D."/>
            <person name="Copeland A."/>
            <person name="Barry K.W."/>
            <person name="Cichocki N."/>
            <person name="Veneault-Fourrey C."/>
            <person name="LaButti K."/>
            <person name="Lindquist E.A."/>
            <person name="Lipzen A."/>
            <person name="Lundell T."/>
            <person name="Morin E."/>
            <person name="Murat C."/>
            <person name="Riley R."/>
            <person name="Ohm R."/>
            <person name="Sun H."/>
            <person name="Tunlid A."/>
            <person name="Henrissat B."/>
            <person name="Grigoriev I.V."/>
            <person name="Hibbett D.S."/>
            <person name="Martin F."/>
        </authorList>
    </citation>
    <scope>NUCLEOTIDE SEQUENCE [LARGE SCALE GENOMIC DNA]</scope>
    <source>
        <strain evidence="3">LaAM-08-1</strain>
    </source>
</reference>
<name>A0A0C9X7V4_9AGAR</name>
<reference evidence="2 3" key="1">
    <citation type="submission" date="2014-04" db="EMBL/GenBank/DDBJ databases">
        <authorList>
            <consortium name="DOE Joint Genome Institute"/>
            <person name="Kuo A."/>
            <person name="Kohler A."/>
            <person name="Nagy L.G."/>
            <person name="Floudas D."/>
            <person name="Copeland A."/>
            <person name="Barry K.W."/>
            <person name="Cichocki N."/>
            <person name="Veneault-Fourrey C."/>
            <person name="LaButti K."/>
            <person name="Lindquist E.A."/>
            <person name="Lipzen A."/>
            <person name="Lundell T."/>
            <person name="Morin E."/>
            <person name="Murat C."/>
            <person name="Sun H."/>
            <person name="Tunlid A."/>
            <person name="Henrissat B."/>
            <person name="Grigoriev I.V."/>
            <person name="Hibbett D.S."/>
            <person name="Martin F."/>
            <person name="Nordberg H.P."/>
            <person name="Cantor M.N."/>
            <person name="Hua S.X."/>
        </authorList>
    </citation>
    <scope>NUCLEOTIDE SEQUENCE [LARGE SCALE GENOMIC DNA]</scope>
    <source>
        <strain evidence="2 3">LaAM-08-1</strain>
    </source>
</reference>
<gene>
    <name evidence="2" type="ORF">K443DRAFT_13606</name>
</gene>